<dbReference type="RefSeq" id="WP_073020286.1">
    <property type="nucleotide sequence ID" value="NZ_FQXU01000008.1"/>
</dbReference>
<evidence type="ECO:0000313" key="1">
    <source>
        <dbReference type="EMBL" id="SHI21786.1"/>
    </source>
</evidence>
<sequence>MERRVINPGDLKARIENTFKDFYWVNKYEINAKNDPFWAKVFISPDLIPFYEIEGFLNFLDDNIDKATCTIVSTNKVVPIGDGYGSGEEFIYFLGTDEIKALLTKSYDLSFSKYIDAITKVNEDIHIIIKEKQPLKV</sequence>
<reference evidence="1 2" key="1">
    <citation type="submission" date="2016-11" db="EMBL/GenBank/DDBJ databases">
        <authorList>
            <person name="Jaros S."/>
            <person name="Januszkiewicz K."/>
            <person name="Wedrychowicz H."/>
        </authorList>
    </citation>
    <scope>NUCLEOTIDE SEQUENCE [LARGE SCALE GENOMIC DNA]</scope>
    <source>
        <strain evidence="1 2">DSM 6191</strain>
    </source>
</reference>
<dbReference type="EMBL" id="FQXU01000008">
    <property type="protein sequence ID" value="SHI21786.1"/>
    <property type="molecule type" value="Genomic_DNA"/>
</dbReference>
<gene>
    <name evidence="1" type="ORF">SAMN02745941_02769</name>
</gene>
<dbReference type="AlphaFoldDB" id="A0A1M5ZC37"/>
<name>A0A1M5ZC37_9CLOT</name>
<proteinExistence type="predicted"/>
<accession>A0A1M5ZC37</accession>
<organism evidence="1 2">
    <name type="scientific">Clostridium intestinale DSM 6191</name>
    <dbReference type="NCBI Taxonomy" id="1121320"/>
    <lineage>
        <taxon>Bacteria</taxon>
        <taxon>Bacillati</taxon>
        <taxon>Bacillota</taxon>
        <taxon>Clostridia</taxon>
        <taxon>Eubacteriales</taxon>
        <taxon>Clostridiaceae</taxon>
        <taxon>Clostridium</taxon>
    </lineage>
</organism>
<protein>
    <submittedName>
        <fullName evidence="1">Uncharacterized protein</fullName>
    </submittedName>
</protein>
<evidence type="ECO:0000313" key="2">
    <source>
        <dbReference type="Proteomes" id="UP000184241"/>
    </source>
</evidence>
<dbReference type="Proteomes" id="UP000184241">
    <property type="component" value="Unassembled WGS sequence"/>
</dbReference>